<dbReference type="InterPro" id="IPR013342">
    <property type="entry name" value="Mandelate_racemase_C"/>
</dbReference>
<dbReference type="SUPFAM" id="SSF51604">
    <property type="entry name" value="Enolase C-terminal domain-like"/>
    <property type="match status" value="1"/>
</dbReference>
<sequence>MRIAALDIRACRVKAEALGLVDGPAEGLEFLVHTLRTECGQSASMFGFAGRSALGSGHLAAASLRPFVVGRDAREREGIWQDWRRTDRWWHHLPIYSYGPIDCCLWLLAAQAAEQPLWRYLGGHRNRIKTYASSLVLEGPDAYAEEVRAVQAAGMHGYKIHPPGRDPDQDIAIHEAVRAAAGPDFTLMSDPVQPYDFDQALRLGRVLERLNYAWLEEPLPDENLGALRELTRQLDIAVVGCEVLAKHPWSVAECVATRVVDAVRADVSWSGGVTGVLRTAALADAFHMNCELHSTIFHPLELMNLHCAAAVSNSGMFEVLWPMDRFAFGLAGALPVTGGIASLPEAPGLGMELDWNLIEETTIATL</sequence>
<organism evidence="5 6">
    <name type="scientific">Paracoccus lutimaris</name>
    <dbReference type="NCBI Taxonomy" id="1490030"/>
    <lineage>
        <taxon>Bacteria</taxon>
        <taxon>Pseudomonadati</taxon>
        <taxon>Pseudomonadota</taxon>
        <taxon>Alphaproteobacteria</taxon>
        <taxon>Rhodobacterales</taxon>
        <taxon>Paracoccaceae</taxon>
        <taxon>Paracoccus</taxon>
    </lineage>
</organism>
<dbReference type="SFLD" id="SFLDS00001">
    <property type="entry name" value="Enolase"/>
    <property type="match status" value="1"/>
</dbReference>
<dbReference type="SUPFAM" id="SSF54826">
    <property type="entry name" value="Enolase N-terminal domain-like"/>
    <property type="match status" value="1"/>
</dbReference>
<dbReference type="GO" id="GO:0016836">
    <property type="term" value="F:hydro-lyase activity"/>
    <property type="evidence" value="ECO:0007669"/>
    <property type="project" value="TreeGrafter"/>
</dbReference>
<reference evidence="5 6" key="1">
    <citation type="submission" date="2018-07" db="EMBL/GenBank/DDBJ databases">
        <title>Genomic Encyclopedia of Type Strains, Phase III (KMG-III): the genomes of soil and plant-associated and newly described type strains.</title>
        <authorList>
            <person name="Whitman W."/>
        </authorList>
    </citation>
    <scope>NUCLEOTIDE SEQUENCE [LARGE SCALE GENOMIC DNA]</scope>
    <source>
        <strain evidence="5 6">CECT 8525</strain>
    </source>
</reference>
<dbReference type="InterPro" id="IPR029017">
    <property type="entry name" value="Enolase-like_N"/>
</dbReference>
<proteinExistence type="predicted"/>
<dbReference type="SMART" id="SM00922">
    <property type="entry name" value="MR_MLE"/>
    <property type="match status" value="1"/>
</dbReference>
<gene>
    <name evidence="5" type="ORF">DFP89_10327</name>
</gene>
<dbReference type="SFLD" id="SFLDG00179">
    <property type="entry name" value="mandelate_racemase"/>
    <property type="match status" value="1"/>
</dbReference>
<dbReference type="InterPro" id="IPR029065">
    <property type="entry name" value="Enolase_C-like"/>
</dbReference>
<dbReference type="AlphaFoldDB" id="A0A368Z3I8"/>
<dbReference type="EMBL" id="QPJL01000003">
    <property type="protein sequence ID" value="RCW87023.1"/>
    <property type="molecule type" value="Genomic_DNA"/>
</dbReference>
<evidence type="ECO:0000256" key="3">
    <source>
        <dbReference type="ARBA" id="ARBA00022842"/>
    </source>
</evidence>
<evidence type="ECO:0000256" key="2">
    <source>
        <dbReference type="ARBA" id="ARBA00022723"/>
    </source>
</evidence>
<name>A0A368Z3I8_9RHOB</name>
<evidence type="ECO:0000256" key="1">
    <source>
        <dbReference type="ARBA" id="ARBA00001946"/>
    </source>
</evidence>
<dbReference type="PANTHER" id="PTHR13794:SF58">
    <property type="entry name" value="MITOCHONDRIAL ENOLASE SUPERFAMILY MEMBER 1"/>
    <property type="match status" value="1"/>
</dbReference>
<accession>A0A368Z3I8</accession>
<dbReference type="OrthoDB" id="9802699at2"/>
<dbReference type="GO" id="GO:0000287">
    <property type="term" value="F:magnesium ion binding"/>
    <property type="evidence" value="ECO:0007669"/>
    <property type="project" value="TreeGrafter"/>
</dbReference>
<comment type="caution">
    <text evidence="5">The sequence shown here is derived from an EMBL/GenBank/DDBJ whole genome shotgun (WGS) entry which is preliminary data.</text>
</comment>
<dbReference type="InterPro" id="IPR046945">
    <property type="entry name" value="RHMD-like"/>
</dbReference>
<dbReference type="GO" id="GO:0016052">
    <property type="term" value="P:carbohydrate catabolic process"/>
    <property type="evidence" value="ECO:0007669"/>
    <property type="project" value="TreeGrafter"/>
</dbReference>
<dbReference type="InterPro" id="IPR036849">
    <property type="entry name" value="Enolase-like_C_sf"/>
</dbReference>
<keyword evidence="2" id="KW-0479">Metal-binding</keyword>
<evidence type="ECO:0000259" key="4">
    <source>
        <dbReference type="SMART" id="SM00922"/>
    </source>
</evidence>
<dbReference type="Gene3D" id="3.20.20.120">
    <property type="entry name" value="Enolase-like C-terminal domain"/>
    <property type="match status" value="1"/>
</dbReference>
<dbReference type="Gene3D" id="3.30.390.10">
    <property type="entry name" value="Enolase-like, N-terminal domain"/>
    <property type="match status" value="1"/>
</dbReference>
<protein>
    <submittedName>
        <fullName evidence="5">L-alanine-DL-glutamate epimerase-like enolase superfamily enzyme</fullName>
    </submittedName>
</protein>
<evidence type="ECO:0000313" key="5">
    <source>
        <dbReference type="EMBL" id="RCW87023.1"/>
    </source>
</evidence>
<keyword evidence="3" id="KW-0460">Magnesium</keyword>
<keyword evidence="6" id="KW-1185">Reference proteome</keyword>
<dbReference type="Proteomes" id="UP000253345">
    <property type="component" value="Unassembled WGS sequence"/>
</dbReference>
<feature type="domain" description="Mandelate racemase/muconate lactonizing enzyme C-terminal" evidence="4">
    <location>
        <begin position="140"/>
        <end position="237"/>
    </location>
</feature>
<dbReference type="RefSeq" id="WP_114348111.1">
    <property type="nucleotide sequence ID" value="NZ_QPJL01000003.1"/>
</dbReference>
<dbReference type="Pfam" id="PF13378">
    <property type="entry name" value="MR_MLE_C"/>
    <property type="match status" value="1"/>
</dbReference>
<comment type="cofactor">
    <cofactor evidence="1">
        <name>Mg(2+)</name>
        <dbReference type="ChEBI" id="CHEBI:18420"/>
    </cofactor>
</comment>
<evidence type="ECO:0000313" key="6">
    <source>
        <dbReference type="Proteomes" id="UP000253345"/>
    </source>
</evidence>
<dbReference type="PANTHER" id="PTHR13794">
    <property type="entry name" value="ENOLASE SUPERFAMILY, MANDELATE RACEMASE"/>
    <property type="match status" value="1"/>
</dbReference>